<evidence type="ECO:0000256" key="2">
    <source>
        <dbReference type="ARBA" id="ARBA00022450"/>
    </source>
</evidence>
<organism evidence="7 8">
    <name type="scientific">Colletotrichum gloeosporioides</name>
    <name type="common">Anthracnose fungus</name>
    <name type="synonym">Glomerella cingulata</name>
    <dbReference type="NCBI Taxonomy" id="474922"/>
    <lineage>
        <taxon>Eukaryota</taxon>
        <taxon>Fungi</taxon>
        <taxon>Dikarya</taxon>
        <taxon>Ascomycota</taxon>
        <taxon>Pezizomycotina</taxon>
        <taxon>Sordariomycetes</taxon>
        <taxon>Hypocreomycetidae</taxon>
        <taxon>Glomerellales</taxon>
        <taxon>Glomerellaceae</taxon>
        <taxon>Colletotrichum</taxon>
        <taxon>Colletotrichum gloeosporioides species complex</taxon>
    </lineage>
</organism>
<evidence type="ECO:0000256" key="3">
    <source>
        <dbReference type="ARBA" id="ARBA00022553"/>
    </source>
</evidence>
<dbReference type="NCBIfam" id="TIGR01733">
    <property type="entry name" value="AA-adenyl-dom"/>
    <property type="match status" value="4"/>
</dbReference>
<dbReference type="Gene3D" id="1.10.1200.10">
    <property type="entry name" value="ACP-like"/>
    <property type="match status" value="4"/>
</dbReference>
<accession>A0A8H4FKB9</accession>
<evidence type="ECO:0000256" key="4">
    <source>
        <dbReference type="ARBA" id="ARBA00022598"/>
    </source>
</evidence>
<dbReference type="SUPFAM" id="SSF52777">
    <property type="entry name" value="CoA-dependent acyltransferases"/>
    <property type="match status" value="10"/>
</dbReference>
<name>A0A8H4FKB9_COLGL</name>
<dbReference type="InterPro" id="IPR010071">
    <property type="entry name" value="AA_adenyl_dom"/>
</dbReference>
<dbReference type="InterPro" id="IPR042099">
    <property type="entry name" value="ANL_N_sf"/>
</dbReference>
<dbReference type="FunFam" id="3.30.559.30:FF:000002">
    <property type="entry name" value="Nonribosomal peptide synthase Pes1"/>
    <property type="match status" value="1"/>
</dbReference>
<dbReference type="Pfam" id="PF00501">
    <property type="entry name" value="AMP-binding"/>
    <property type="match status" value="4"/>
</dbReference>
<keyword evidence="4" id="KW-0436">Ligase</keyword>
<dbReference type="SUPFAM" id="SSF47336">
    <property type="entry name" value="ACP-like"/>
    <property type="match status" value="4"/>
</dbReference>
<dbReference type="FunFam" id="3.40.50.12780:FF:000014">
    <property type="entry name" value="Nonribosomal peptide synthetase 1"/>
    <property type="match status" value="2"/>
</dbReference>
<dbReference type="FunFam" id="3.40.50.980:FF:000001">
    <property type="entry name" value="Non-ribosomal peptide synthetase"/>
    <property type="match status" value="1"/>
</dbReference>
<dbReference type="GO" id="GO:0016874">
    <property type="term" value="F:ligase activity"/>
    <property type="evidence" value="ECO:0007669"/>
    <property type="project" value="UniProtKB-KW"/>
</dbReference>
<dbReference type="RefSeq" id="XP_045264260.1">
    <property type="nucleotide sequence ID" value="XM_045405862.1"/>
</dbReference>
<dbReference type="InterPro" id="IPR001242">
    <property type="entry name" value="Condensation_dom"/>
</dbReference>
<dbReference type="NCBIfam" id="NF003417">
    <property type="entry name" value="PRK04813.1"/>
    <property type="match status" value="4"/>
</dbReference>
<evidence type="ECO:0000256" key="5">
    <source>
        <dbReference type="ARBA" id="ARBA00029454"/>
    </source>
</evidence>
<dbReference type="PROSITE" id="PS50075">
    <property type="entry name" value="CARRIER"/>
    <property type="match status" value="4"/>
</dbReference>
<evidence type="ECO:0000313" key="7">
    <source>
        <dbReference type="EMBL" id="KAF3805101.1"/>
    </source>
</evidence>
<feature type="domain" description="Carrier" evidence="6">
    <location>
        <begin position="2293"/>
        <end position="2367"/>
    </location>
</feature>
<dbReference type="SUPFAM" id="SSF56801">
    <property type="entry name" value="Acetyl-CoA synthetase-like"/>
    <property type="match status" value="4"/>
</dbReference>
<dbReference type="FunFam" id="3.30.300.30:FF:000015">
    <property type="entry name" value="Nonribosomal peptide synthase SidD"/>
    <property type="match status" value="4"/>
</dbReference>
<evidence type="ECO:0000259" key="6">
    <source>
        <dbReference type="PROSITE" id="PS50075"/>
    </source>
</evidence>
<proteinExistence type="inferred from homology"/>
<dbReference type="Gene3D" id="3.30.300.30">
    <property type="match status" value="4"/>
</dbReference>
<dbReference type="InterPro" id="IPR023213">
    <property type="entry name" value="CAT-like_dom_sf"/>
</dbReference>
<dbReference type="GO" id="GO:0031177">
    <property type="term" value="F:phosphopantetheine binding"/>
    <property type="evidence" value="ECO:0007669"/>
    <property type="project" value="InterPro"/>
</dbReference>
<dbReference type="GeneID" id="69012995"/>
<dbReference type="Gene3D" id="3.30.559.30">
    <property type="entry name" value="Nonribosomal peptide synthetase, condensation domain"/>
    <property type="match status" value="5"/>
</dbReference>
<keyword evidence="2" id="KW-0596">Phosphopantetheine</keyword>
<feature type="domain" description="Carrier" evidence="6">
    <location>
        <begin position="3372"/>
        <end position="3448"/>
    </location>
</feature>
<dbReference type="InterPro" id="IPR020806">
    <property type="entry name" value="PKS_PP-bd"/>
</dbReference>
<dbReference type="InterPro" id="IPR036736">
    <property type="entry name" value="ACP-like_sf"/>
</dbReference>
<dbReference type="FunFam" id="3.30.559.10:FF:000016">
    <property type="entry name" value="Nonribosomal peptide synthase Pes1"/>
    <property type="match status" value="1"/>
</dbReference>
<dbReference type="Gene3D" id="3.40.50.12780">
    <property type="entry name" value="N-terminal domain of ligase-like"/>
    <property type="match status" value="4"/>
</dbReference>
<dbReference type="Gene3D" id="3.30.559.10">
    <property type="entry name" value="Chloramphenicol acetyltransferase-like domain"/>
    <property type="match status" value="5"/>
</dbReference>
<dbReference type="Proteomes" id="UP000613401">
    <property type="component" value="Unassembled WGS sequence"/>
</dbReference>
<dbReference type="Pfam" id="PF00668">
    <property type="entry name" value="Condensation"/>
    <property type="match status" value="5"/>
</dbReference>
<dbReference type="InterPro" id="IPR000873">
    <property type="entry name" value="AMP-dep_synth/lig_dom"/>
</dbReference>
<protein>
    <submittedName>
        <fullName evidence="7">Apicidin F synthase</fullName>
    </submittedName>
</protein>
<dbReference type="PROSITE" id="PS00455">
    <property type="entry name" value="AMP_BINDING"/>
    <property type="match status" value="4"/>
</dbReference>
<dbReference type="GO" id="GO:0005737">
    <property type="term" value="C:cytoplasm"/>
    <property type="evidence" value="ECO:0007669"/>
    <property type="project" value="TreeGrafter"/>
</dbReference>
<feature type="domain" description="Carrier" evidence="6">
    <location>
        <begin position="4457"/>
        <end position="4534"/>
    </location>
</feature>
<dbReference type="GO" id="GO:0044550">
    <property type="term" value="P:secondary metabolite biosynthetic process"/>
    <property type="evidence" value="ECO:0007669"/>
    <property type="project" value="TreeGrafter"/>
</dbReference>
<dbReference type="GO" id="GO:0043041">
    <property type="term" value="P:amino acid activation for nonribosomal peptide biosynthetic process"/>
    <property type="evidence" value="ECO:0007669"/>
    <property type="project" value="TreeGrafter"/>
</dbReference>
<keyword evidence="8" id="KW-1185">Reference proteome</keyword>
<dbReference type="CDD" id="cd19545">
    <property type="entry name" value="FUM14_C_NRPS-like"/>
    <property type="match status" value="3"/>
</dbReference>
<dbReference type="EMBL" id="WVTB01000047">
    <property type="protein sequence ID" value="KAF3805101.1"/>
    <property type="molecule type" value="Genomic_DNA"/>
</dbReference>
<reference evidence="7" key="1">
    <citation type="journal article" date="2020" name="Phytopathology">
        <title>Genome sequence and comparative analysis of Colletotrichum gloeosporioides isolated from Liriodendron leaves.</title>
        <authorList>
            <person name="Fu F.F."/>
            <person name="Hao Z."/>
            <person name="Wang P."/>
            <person name="Lu Y."/>
            <person name="Xue L.J."/>
            <person name="Wei G."/>
            <person name="Tian Y."/>
            <person name="Baishi H."/>
            <person name="Xu H."/>
            <person name="Shi J."/>
            <person name="Cheng T."/>
            <person name="Wang G."/>
            <person name="Yi Y."/>
            <person name="Chen J."/>
        </authorList>
    </citation>
    <scope>NUCLEOTIDE SEQUENCE</scope>
    <source>
        <strain evidence="7">Lc1</strain>
    </source>
</reference>
<keyword evidence="3" id="KW-0597">Phosphoprotein</keyword>
<dbReference type="FunFam" id="1.10.1200.10:FF:000005">
    <property type="entry name" value="Nonribosomal peptide synthetase 1"/>
    <property type="match status" value="2"/>
</dbReference>
<dbReference type="CDD" id="cd19534">
    <property type="entry name" value="E_NRPS"/>
    <property type="match status" value="1"/>
</dbReference>
<dbReference type="InterPro" id="IPR009081">
    <property type="entry name" value="PP-bd_ACP"/>
</dbReference>
<sequence>MCNLPAFAGAQPESKETAYVDIDIEDLKQSGIPAGSVLNAAWCLALYLYTGQDHISFASTDEDGRTASKTYIVDHHHTLRDVVNQLAITPTHNGVNGTHTNGIITNGSQDASCNTLIRFTSQSSHANGFAKTNGVTTSHFTLPDEYQLAVEGSYDEAMGPECHLLFRLSFMSLNEAQNVASTLSHLIRELVHSGNKLIRNLQLSQRDQDQIVQWNGVPLSYSERLLHEAITQVARERPDAAAVDAWDGRLTFKALEDTSNLLGKQLIRHGVVPGSLVLLSFDKSLWAVVSWLAVLKAGAACVFLDQRAPANRVQQIIRATGATHALAGASTATTLSELGLAVIQVPSHAATSNGFHDDGHIWPRVHPEDTAFVIFTSGSTGTPKGIVLSHSIIYTTALDIIKNLEVKGDSRILQFCSYTFDMSIADMATGLLAGACICVPSESDRLDRLQIYLQDARTTWGILTPTVARLLDPRTTPAMKTLILGGELVRDSDIQPWVDAGVRVYNGYGPAEATFLATTTRGPITGRASSIGHGLNMRTWIVDPGRDQLSPIGAVGELIVEGPVLAIGYLNDPRKTAESFISNPNWAQLDVPDATAHRRFYKTGDLARYSTDGSLECLGRADTQIKLGGQRVELSDIEHHLRRYTSITESAVFFPRHGPLVGRLTAVVVGESSPVVTNGHGSYFRPCEVDFVSKAKSLLLQAVAPYMVPSLWLQTSSLPYTSTGKLDRPSLLDKLEAVAQESSYHLLGENTITTTADITPAETILQRACSDVLNIPLQKVNLDRSFFALGGDSITSMQVISTLRLANKSLRVKDLLTSSSLRETASKIGVLKAHQPLPVIDAGQRFPLSPIQQFFFRISTSRNTRDHFHQSVFVRIEQPREAQVVEEAIASLVERHPMLRARFEQAPTGEWVQYITENTDQSYQFVYHPATTSDLRAKLMLTSRASLSAEKGPLIRVNMFEDSGAHYLFLVIHHLVVDLVSWRVILEELESALTEAQPTFSNSFPFLAWANQQRDYANTLTTSRVLPELVPASDFSFWGIERQQNIYADVREKRFSISPDITNDVLVNCHHALQTEPVDILIAALLQSFGKAFRERRPPAVFTEAHGREAWDDQMDLSRTIGWFTTVYPIHASDFKDTIDLVMKVKDARKQTPNNGFDYFSASFLTAEGHDAFQNHLPAEVLFNYEGRYQLLEKEGSLLRQESWTAGEALEDISPELQRFSLFEIAASVLDDRLQFTFAWNSKLKHQSQIETWLASIPAAVEEIVSTLRSSLRQFTLSDLDQFDLGYAELDSLKRTMKQIPGVSSLEDVEDVYPCSPMQESLALSQSRVEGVYEVDIVWEVTSSTGAKLDVSRLQQAWSSLVSRHAALRTVFIETPATVGMLDQVVLRKYAPQCKLLRAKNADEALKMLADYPEKPRGLSRTEPLHRLLICSADDGCSFVRFEINHIVFDGMSIAPLLRDLSRAYDGSLTTNWSSPYASFIRYIRDPKLREESIAYWKQYLTGAEACVFPPLLDVTNGESEQKSVHVPLGITHKQLQDRIAELEVTFPVLIQLMWLLVLRVYTNSSQAVTGYLASGRDAPIADIEEAIGPFISMLLCYIDFTNPQSLLALLKKLQQDSINGAAHQASSLAEIQNAVGITGGALFNAGISFMPLLDKRAQQGSSLLFEEKSIQDPTEFELALIVETGEDATQISIHYRTSLVSEGHANNIASTVNHILTEILRDPSRTPDEIPALSSHDLQQLWKWNETCIAPVEECVHHFVERTMRDHPEKEAIFSWDGSLSYRELDDLSRNLAHHLKNLGIGPEKIVPLCFEKSKWAVVAMLAVLRAGACFVMLDPTHPDARVLSIAEEVETEVLLFSPLTEPKFEAIKEKVLVIESNLAYVLPSTDPSLPVCPEVTPDNAMYVVFTSGTTGAPKGSITSHRAYCTGFREHAWAIEVGPESRTLQFSAYSFDASVGDILTTLLVGGCICIPSEEDRSMEISNFIAKSRATWAGWTPSFASLVDPDTVPTLTVLLMAGEPLPASQVDAWVDRLKLLNIYGPSECSVACVVNKDVTRETNASNIGRGYRCVTWVVDENDHERLRPIGSAGELLIEGPILARGYLKRPEKTAEVFIDAPSWLKNGPHPRTNRLYKTGDLVRYNSDGTINFIGRKDTQLKINGQRVEIGEIEHSLRSSIPPTAGPVVVDLLKRSGAGEQDLLAAFIHVGNDDTTPEDPDDIIATEPSALEKFQDLVKQIYETASSLPRYMSPHVFIPLKVLPITTAGKLDRRALQRVTSQLSRDELVSFTSSAKETGRTPKECQLAEMWKKVLHVSSVGIYDNFFRLGGDSVAAMALRSEARRSGLGISVADIFSNPVLADMANVMDKVAATEGEVTIEPFALLEEYESVPRLVDEISQECGVSPDAIEDVLPCVPMQEALMALSARQSSAQTYVLHAPYKLPVDIDEHRFQRAWEVTTKDHAVLRSRIVLKPQGALLVITKESIPVTKHVGLLSDYMAQQRQQTFGYGTPLLRLGLVEEGDDRYFVFNAHHAIYDGWSTKLIWDTVLRHYRGEPRDPAPQFQALVAKLRATPKEPSEEYWREAIVERQGVSFPLIPVSHKPVARAGTSFKFPLAAASISDRNVTPATLINAAWALVNAQYSADSTATYGCTLSGRDFPLPGIEQLVGPTIVTVPRQFAVRGDESLADFLDRVQQVAIESISHQHLGLSDIQAVSSAAQEAYDFASLMVVHPDAALRLPFEDINITPVPLDMTESYTYPLAVEFMPSEKELSIDVRFDPDCIDLDMLNIVMHHFNHILQGICNANASAVVGDVMTISREDTSLIETWNSNSINPVEACVHHLIEKQVEAQPDRPAVVSHDASLSYAELDLWANQIADQIISTDLVKTGEFVGLCLDKSARAVPAMIAVLKAGGAFLPLNPDHPPARLQALLDEANVKLVLASPGRVPSLSGSLNCKVLPVSDFQPAQTARPPSNVIVTPAQAAYLLFTSGSTGKPKGVVIDHLAWASAIAAQSTTFGFGPHIKMLQFSSYTFDAMIFEIFITLTSGGCVCAPSESERMNDLSGYITRERVNALISTPSVTRLLVPAKVPTLKLVMVGGEPLAPSDIEAWLSQPGVSFVNAYGPTEACVMATGRKVTPTDSSSNIGVPVGTATWVVSPFTQTLAPIGAVGELCIEGPTLARGYLGDPERTNASFETDPRCLPAGSRRRIYHTGDLVRYNADGTITFVGRRDGQVKLRGQRIEVGEIEENIRKIMSKNPDFKHIGVELSDSPDNRNQPFLAALLVMNISYENRVSDIGCASMMDLSRPELFQMATDLQQQLRNLLPEYMVPSAYIAVEQLPTTASSKRDRVFVKACITELSAKGLLFPVVAAKGERKELFGNEKLLQEWWAQVLKLDAENISAGDHFFALGGNSITAIRLAGLARSSKHRLMFEDIFSSPVLSEMASRIAVGVDQEKPMPKAFDLLSASQLATILSSVLPLYGINKDEVEDIYPCTPLQEGLMAVTARNSGAYISADTMEITDAELPRLQEAWKMAFERFELLRTRIVLSHEFGSLQVVVRQDPIWHEATDIESFVHQVQELHGYGKPMVHLAVVPTHTSEIIKVVFSAHHSVYDGWSLGLIRQFLESHFTGDSTNSDSVRTVPFKLFMRHLIDQAPAEAESYWKQRMSGLEALPFPRPPHDPKHQPLATAFLEETVPLPKYQSLGSAVTMATAVRAAWSLAISHYVASPDTVFGAIVTGRETTDISDIEAIAGPTIATVPTRIKIDYGSSVSEFLADVQRDAVAESRFCQLGLQGIARVSKECHQSCEFGSILVVQPPSLNNGTNKVPTLRQGPVASPKFFPQALVVDCQLSSDNDHFTTDHISVTLSYNPEMVGDAHAAFVLSTFSTLLRNLISATPSTLVQDLSGLSAAHISEIDLITRKKTPVVVDSCVHDLIEQQAKQCPQHIAIDAWDGSMTYAELIAVSSALAQQLQELGIGPEKAVPFLFEKSKWAMVSMMAIWKAGGYFVPLDPKSPNQRLQHLVQATSASIILTSSEYSSRCQDLGCEPVLVNEDTVSSLGEGVTAVQSTVKTHSPAYVLFTSGTTGIPKGVLLEHKTLSSSISALGKYLGLNAETRFLQSCAYTFDVMLLDAFAALIHGGCVCVPSEHQKMNNLAGFIQDFQVNTTWFTTSLSRIIDPDSVPSLRTVVMGGEAVLQSDVDRWASKVRLVAGYGPTETCIVTLIGELTPTTPPNTVGWPVACRAWVVNPLKSSELIPIGGIGELCIEGPCLARGYLGNEDATKAAFIDAPSWLPGDSSDTRVYRTGDYVYYNADGTLSFFARKDSQVKIRGQRVELSEIEEAVRQNVPSWLTVAVDVFKPGGQDRQILAAVFGVGEKFEQAASDSGPNADLIDFMKELSKALKGRLSETLPGHMIPDAYIPLPRIPVQTSGKLDRRVLQVMVTSMTFKSIATYTSVDDSHQKPRTESERVLAGLWCTALKISDVSSVSASDNFFSLGGDSILAMRLVALLRTEGYSLAVAEIFSNPTLSGMASKMQQTETSGQPGGTKLLQTAISTRRVNDALRIKIASKHDFELSRIEDIFPCTYMQEFFMQDSMKVPGAHVVQFIFALDGTINLPRLHSAIDRCALEFPILRTRIFEESKQLYQAVLSDKILWREVSETSLADALTTDKTISTGLGDALTRVTIVRGVEKVANHLIWTLHHSLYDAWTLRLLLDAVNEAYQSDALQVKPRLAFQQLIEHIGSRDLAADRSFWASYLSGAGNSPLFGYLFVRDPAKDMRADYQVLLPQRVEGATLTATIASAWVRAVSRLTQSNDVTIGYLVTGRAASIPGIQQCVGPAISKVPLRVRLESGDTTADVSKKVQNELTRLMPYELSGLKTVQSASQDARDACRFPVDLTVHPHGTLSFAGEGIGMHFVGGEVARAPPGGFSVECTITDSGIDVTAFWDSRAARKESINSLLEDFKTVLLS</sequence>
<gene>
    <name evidence="7" type="ORF">GCG54_00005846</name>
</gene>
<feature type="domain" description="Carrier" evidence="6">
    <location>
        <begin position="756"/>
        <end position="832"/>
    </location>
</feature>
<comment type="similarity">
    <text evidence="5">Belongs to the NRP synthetase family.</text>
</comment>
<dbReference type="CDD" id="cd19542">
    <property type="entry name" value="CT_NRPS-like"/>
    <property type="match status" value="1"/>
</dbReference>
<evidence type="ECO:0000313" key="8">
    <source>
        <dbReference type="Proteomes" id="UP000613401"/>
    </source>
</evidence>
<dbReference type="FunFam" id="3.40.50.12780:FF:000012">
    <property type="entry name" value="Non-ribosomal peptide synthetase"/>
    <property type="match status" value="1"/>
</dbReference>
<comment type="pathway">
    <text evidence="1">Secondary metabolite biosynthesis.</text>
</comment>
<dbReference type="InterPro" id="IPR020845">
    <property type="entry name" value="AMP-binding_CS"/>
</dbReference>
<dbReference type="InterPro" id="IPR045851">
    <property type="entry name" value="AMP-bd_C_sf"/>
</dbReference>
<dbReference type="PANTHER" id="PTHR45527">
    <property type="entry name" value="NONRIBOSOMAL PEPTIDE SYNTHETASE"/>
    <property type="match status" value="1"/>
</dbReference>
<dbReference type="PANTHER" id="PTHR45527:SF16">
    <property type="entry name" value="NONRIBOSOMAL PEPTIDE SYNTHASE ATNA-RELATED"/>
    <property type="match status" value="1"/>
</dbReference>
<dbReference type="CDD" id="cd05918">
    <property type="entry name" value="A_NRPS_SidN3_like"/>
    <property type="match status" value="4"/>
</dbReference>
<dbReference type="InterPro" id="IPR006162">
    <property type="entry name" value="Ppantetheine_attach_site"/>
</dbReference>
<dbReference type="Pfam" id="PF00550">
    <property type="entry name" value="PP-binding"/>
    <property type="match status" value="4"/>
</dbReference>
<dbReference type="PROSITE" id="PS00012">
    <property type="entry name" value="PHOSPHOPANTETHEINE"/>
    <property type="match status" value="4"/>
</dbReference>
<evidence type="ECO:0000256" key="1">
    <source>
        <dbReference type="ARBA" id="ARBA00005179"/>
    </source>
</evidence>
<dbReference type="SMART" id="SM00823">
    <property type="entry name" value="PKS_PP"/>
    <property type="match status" value="4"/>
</dbReference>
<reference evidence="7" key="2">
    <citation type="submission" date="2020-03" db="EMBL/GenBank/DDBJ databases">
        <authorList>
            <person name="Fu F.-F."/>
            <person name="Chen J."/>
        </authorList>
    </citation>
    <scope>NUCLEOTIDE SEQUENCE</scope>
    <source>
        <strain evidence="7">Lc1</strain>
    </source>
</reference>
<comment type="caution">
    <text evidence="7">The sequence shown here is derived from an EMBL/GenBank/DDBJ whole genome shotgun (WGS) entry which is preliminary data.</text>
</comment>